<evidence type="ECO:0000313" key="2">
    <source>
        <dbReference type="EMBL" id="KAJ9576677.1"/>
    </source>
</evidence>
<feature type="transmembrane region" description="Helical" evidence="1">
    <location>
        <begin position="6"/>
        <end position="25"/>
    </location>
</feature>
<sequence>MTVVNFHQILKISLILYFVIPLWALPITTTEATIHFDFVPNTADAKFSLKKKTKEALGESLQVFDHLILDDTGSLVFGNNPGEGIGVPEMLPTTEDLSPGQLNSDKVEFEEIGSVNKEIEHLGSIPEADILQVSLSIYYTLFCSLRIIPFHSTVEKQCRK</sequence>
<name>A0AAD7ZAL0_DIPPU</name>
<evidence type="ECO:0000313" key="3">
    <source>
        <dbReference type="Proteomes" id="UP001233999"/>
    </source>
</evidence>
<dbReference type="AlphaFoldDB" id="A0AAD7ZAL0"/>
<accession>A0AAD7ZAL0</accession>
<keyword evidence="3" id="KW-1185">Reference proteome</keyword>
<keyword evidence="1" id="KW-0472">Membrane</keyword>
<keyword evidence="1" id="KW-0812">Transmembrane</keyword>
<comment type="caution">
    <text evidence="2">The sequence shown here is derived from an EMBL/GenBank/DDBJ whole genome shotgun (WGS) entry which is preliminary data.</text>
</comment>
<protein>
    <submittedName>
        <fullName evidence="2">Uncharacterized protein</fullName>
    </submittedName>
</protein>
<organism evidence="2 3">
    <name type="scientific">Diploptera punctata</name>
    <name type="common">Pacific beetle cockroach</name>
    <dbReference type="NCBI Taxonomy" id="6984"/>
    <lineage>
        <taxon>Eukaryota</taxon>
        <taxon>Metazoa</taxon>
        <taxon>Ecdysozoa</taxon>
        <taxon>Arthropoda</taxon>
        <taxon>Hexapoda</taxon>
        <taxon>Insecta</taxon>
        <taxon>Pterygota</taxon>
        <taxon>Neoptera</taxon>
        <taxon>Polyneoptera</taxon>
        <taxon>Dictyoptera</taxon>
        <taxon>Blattodea</taxon>
        <taxon>Blaberoidea</taxon>
        <taxon>Blaberidae</taxon>
        <taxon>Diplopterinae</taxon>
        <taxon>Diploptera</taxon>
    </lineage>
</organism>
<reference evidence="2" key="2">
    <citation type="submission" date="2023-05" db="EMBL/GenBank/DDBJ databases">
        <authorList>
            <person name="Fouks B."/>
        </authorList>
    </citation>
    <scope>NUCLEOTIDE SEQUENCE</scope>
    <source>
        <strain evidence="2">Stay&amp;Tobe</strain>
        <tissue evidence="2">Testes</tissue>
    </source>
</reference>
<dbReference type="Proteomes" id="UP001233999">
    <property type="component" value="Unassembled WGS sequence"/>
</dbReference>
<keyword evidence="1" id="KW-1133">Transmembrane helix</keyword>
<gene>
    <name evidence="2" type="ORF">L9F63_025427</name>
</gene>
<reference evidence="2" key="1">
    <citation type="journal article" date="2023" name="IScience">
        <title>Live-bearing cockroach genome reveals convergent evolutionary mechanisms linked to viviparity in insects and beyond.</title>
        <authorList>
            <person name="Fouks B."/>
            <person name="Harrison M.C."/>
            <person name="Mikhailova A.A."/>
            <person name="Marchal E."/>
            <person name="English S."/>
            <person name="Carruthers M."/>
            <person name="Jennings E.C."/>
            <person name="Chiamaka E.L."/>
            <person name="Frigard R.A."/>
            <person name="Pippel M."/>
            <person name="Attardo G.M."/>
            <person name="Benoit J.B."/>
            <person name="Bornberg-Bauer E."/>
            <person name="Tobe S.S."/>
        </authorList>
    </citation>
    <scope>NUCLEOTIDE SEQUENCE</scope>
    <source>
        <strain evidence="2">Stay&amp;Tobe</strain>
    </source>
</reference>
<proteinExistence type="predicted"/>
<evidence type="ECO:0000256" key="1">
    <source>
        <dbReference type="SAM" id="Phobius"/>
    </source>
</evidence>
<dbReference type="EMBL" id="JASPKZ010009505">
    <property type="protein sequence ID" value="KAJ9576677.1"/>
    <property type="molecule type" value="Genomic_DNA"/>
</dbReference>